<accession>A0A235BYE4</accession>
<evidence type="ECO:0000313" key="2">
    <source>
        <dbReference type="Proteomes" id="UP000215215"/>
    </source>
</evidence>
<dbReference type="SUPFAM" id="SSF64076">
    <property type="entry name" value="MTH938-like"/>
    <property type="match status" value="1"/>
</dbReference>
<organism evidence="1 2">
    <name type="scientific">candidate division WOR-3 bacterium JGI_Cruoil_03_44_89</name>
    <dbReference type="NCBI Taxonomy" id="1973748"/>
    <lineage>
        <taxon>Bacteria</taxon>
        <taxon>Bacteria division WOR-3</taxon>
    </lineage>
</organism>
<sequence length="111" mass="12577">MIDSYRFGHVVIDGKGYSHDVIILPERIIANWWRSEGHRLKLEDLKDIYDVDIDTLVVGTGAYGMMKVDEDTRNGLEQKGIKVVTAKTKDAVDIYNNLPKERTAACLHLTC</sequence>
<evidence type="ECO:0000313" key="1">
    <source>
        <dbReference type="EMBL" id="OYD17281.1"/>
    </source>
</evidence>
<proteinExistence type="predicted"/>
<dbReference type="Proteomes" id="UP000215215">
    <property type="component" value="Unassembled WGS sequence"/>
</dbReference>
<comment type="caution">
    <text evidence="1">The sequence shown here is derived from an EMBL/GenBank/DDBJ whole genome shotgun (WGS) entry which is preliminary data.</text>
</comment>
<dbReference type="EMBL" id="NOZQ01000026">
    <property type="protein sequence ID" value="OYD17281.1"/>
    <property type="molecule type" value="Genomic_DNA"/>
</dbReference>
<dbReference type="InterPro" id="IPR007523">
    <property type="entry name" value="NDUFAF3/AAMDC"/>
</dbReference>
<protein>
    <submittedName>
        <fullName evidence="1">Uncharacterized protein</fullName>
    </submittedName>
</protein>
<dbReference type="Gene3D" id="3.40.1230.10">
    <property type="entry name" value="MTH938-like"/>
    <property type="match status" value="1"/>
</dbReference>
<dbReference type="PANTHER" id="PTHR15811">
    <property type="entry name" value="MTH938 DOMAIN-CONTAINING PROTEIN"/>
    <property type="match status" value="1"/>
</dbReference>
<gene>
    <name evidence="1" type="ORF">CH333_01400</name>
</gene>
<dbReference type="Pfam" id="PF04430">
    <property type="entry name" value="DUF498"/>
    <property type="match status" value="1"/>
</dbReference>
<dbReference type="InterPro" id="IPR036748">
    <property type="entry name" value="MTH938-like_sf"/>
</dbReference>
<dbReference type="PANTHER" id="PTHR15811:SF5">
    <property type="entry name" value="MTH938 DOMAIN-CONTAINING PROTEIN"/>
    <property type="match status" value="1"/>
</dbReference>
<name>A0A235BYE4_UNCW3</name>
<dbReference type="AlphaFoldDB" id="A0A235BYE4"/>
<reference evidence="1 2" key="1">
    <citation type="submission" date="2017-07" db="EMBL/GenBank/DDBJ databases">
        <title>Recovery of genomes from metagenomes via a dereplication, aggregation, and scoring strategy.</title>
        <authorList>
            <person name="Sieber C.M."/>
            <person name="Probst A.J."/>
            <person name="Sharrar A."/>
            <person name="Thomas B.C."/>
            <person name="Hess M."/>
            <person name="Tringe S.G."/>
            <person name="Banfield J.F."/>
        </authorList>
    </citation>
    <scope>NUCLEOTIDE SEQUENCE [LARGE SCALE GENOMIC DNA]</scope>
    <source>
        <strain evidence="1">JGI_Cruoil_03_44_89</strain>
    </source>
</reference>
<dbReference type="GO" id="GO:0005737">
    <property type="term" value="C:cytoplasm"/>
    <property type="evidence" value="ECO:0007669"/>
    <property type="project" value="TreeGrafter"/>
</dbReference>